<dbReference type="Proteomes" id="UP001595758">
    <property type="component" value="Unassembled WGS sequence"/>
</dbReference>
<comment type="similarity">
    <text evidence="2">Belongs to the HPF/YfiA ribosome-associated protein family. Short HPF subfamily.</text>
</comment>
<proteinExistence type="inferred from homology"/>
<evidence type="ECO:0000256" key="6">
    <source>
        <dbReference type="SAM" id="MobiDB-lite"/>
    </source>
</evidence>
<dbReference type="InterPro" id="IPR003489">
    <property type="entry name" value="RHF/RaiA"/>
</dbReference>
<evidence type="ECO:0000256" key="4">
    <source>
        <dbReference type="ARBA" id="ARBA00041148"/>
    </source>
</evidence>
<evidence type="ECO:0000256" key="5">
    <source>
        <dbReference type="ARBA" id="ARBA00041319"/>
    </source>
</evidence>
<evidence type="ECO:0000313" key="8">
    <source>
        <dbReference type="Proteomes" id="UP001595758"/>
    </source>
</evidence>
<keyword evidence="1" id="KW-0810">Translation regulation</keyword>
<evidence type="ECO:0000256" key="2">
    <source>
        <dbReference type="ARBA" id="ARBA00038434"/>
    </source>
</evidence>
<dbReference type="InterPro" id="IPR050574">
    <property type="entry name" value="HPF/YfiA_ribosome-assoc"/>
</dbReference>
<sequence>MHINFTGHNIDVTTALKNFTQEKFEKLERHFDQISTIKVVFDVEKLTQIAEASVLVAKNEIHARAESDDMYTAIDELVGKLDRQLIKHKEKIQDHRDHRDHRDMHDDRE</sequence>
<dbReference type="InterPro" id="IPR036567">
    <property type="entry name" value="RHF-like"/>
</dbReference>
<dbReference type="CDD" id="cd00552">
    <property type="entry name" value="RaiA"/>
    <property type="match status" value="1"/>
</dbReference>
<evidence type="ECO:0000256" key="1">
    <source>
        <dbReference type="ARBA" id="ARBA00022845"/>
    </source>
</evidence>
<feature type="region of interest" description="Disordered" evidence="6">
    <location>
        <begin position="88"/>
        <end position="109"/>
    </location>
</feature>
<evidence type="ECO:0000256" key="3">
    <source>
        <dbReference type="ARBA" id="ARBA00038695"/>
    </source>
</evidence>
<dbReference type="PANTHER" id="PTHR33231:SF1">
    <property type="entry name" value="30S RIBOSOMAL PROTEIN"/>
    <property type="match status" value="1"/>
</dbReference>
<evidence type="ECO:0000313" key="7">
    <source>
        <dbReference type="EMBL" id="MFC3908760.1"/>
    </source>
</evidence>
<comment type="caution">
    <text evidence="7">The sequence shown here is derived from an EMBL/GenBank/DDBJ whole genome shotgun (WGS) entry which is preliminary data.</text>
</comment>
<name>A0ABV8CEV7_9GAMM</name>
<keyword evidence="8" id="KW-1185">Reference proteome</keyword>
<dbReference type="RefSeq" id="WP_382342337.1">
    <property type="nucleotide sequence ID" value="NZ_JBHSAB010000012.1"/>
</dbReference>
<comment type="subunit">
    <text evidence="3">Associates exclusively with 100S ribosomes, which are dimers of 70S ribosomes.</text>
</comment>
<dbReference type="SUPFAM" id="SSF69754">
    <property type="entry name" value="Ribosome binding protein Y (YfiA homologue)"/>
    <property type="match status" value="1"/>
</dbReference>
<dbReference type="EMBL" id="JBHSAB010000012">
    <property type="protein sequence ID" value="MFC3908760.1"/>
    <property type="molecule type" value="Genomic_DNA"/>
</dbReference>
<dbReference type="Gene3D" id="3.30.160.100">
    <property type="entry name" value="Ribosome hibernation promotion factor-like"/>
    <property type="match status" value="1"/>
</dbReference>
<gene>
    <name evidence="7" type="primary">hpf</name>
    <name evidence="7" type="ORF">ACFORL_06675</name>
</gene>
<dbReference type="NCBIfam" id="TIGR00741">
    <property type="entry name" value="yfiA"/>
    <property type="match status" value="1"/>
</dbReference>
<dbReference type="PANTHER" id="PTHR33231">
    <property type="entry name" value="30S RIBOSOMAL PROTEIN"/>
    <property type="match status" value="1"/>
</dbReference>
<reference evidence="8" key="1">
    <citation type="journal article" date="2019" name="Int. J. Syst. Evol. Microbiol.">
        <title>The Global Catalogue of Microorganisms (GCM) 10K type strain sequencing project: providing services to taxonomists for standard genome sequencing and annotation.</title>
        <authorList>
            <consortium name="The Broad Institute Genomics Platform"/>
            <consortium name="The Broad Institute Genome Sequencing Center for Infectious Disease"/>
            <person name="Wu L."/>
            <person name="Ma J."/>
        </authorList>
    </citation>
    <scope>NUCLEOTIDE SEQUENCE [LARGE SCALE GENOMIC DNA]</scope>
    <source>
        <strain evidence="8">CCUG 59858</strain>
    </source>
</reference>
<organism evidence="7 8">
    <name type="scientific">Legionella dresdenensis</name>
    <dbReference type="NCBI Taxonomy" id="450200"/>
    <lineage>
        <taxon>Bacteria</taxon>
        <taxon>Pseudomonadati</taxon>
        <taxon>Pseudomonadota</taxon>
        <taxon>Gammaproteobacteria</taxon>
        <taxon>Legionellales</taxon>
        <taxon>Legionellaceae</taxon>
        <taxon>Legionella</taxon>
    </lineage>
</organism>
<dbReference type="Pfam" id="PF02482">
    <property type="entry name" value="Ribosomal_S30AE"/>
    <property type="match status" value="1"/>
</dbReference>
<protein>
    <recommendedName>
        <fullName evidence="4">Ribosome hibernation promoting factor</fullName>
    </recommendedName>
    <alternativeName>
        <fullName evidence="5">Hibernation factor HPF</fullName>
    </alternativeName>
</protein>
<accession>A0ABV8CEV7</accession>